<proteinExistence type="predicted"/>
<name>A0ABT9YU97_9STRE</name>
<accession>A0ABT9YU97</accession>
<evidence type="ECO:0000313" key="2">
    <source>
        <dbReference type="EMBL" id="MDQ0223574.1"/>
    </source>
</evidence>
<comment type="caution">
    <text evidence="2">The sequence shown here is derived from an EMBL/GenBank/DDBJ whole genome shotgun (WGS) entry which is preliminary data.</text>
</comment>
<dbReference type="InterPro" id="IPR001279">
    <property type="entry name" value="Metallo-B-lactamas"/>
</dbReference>
<dbReference type="PANTHER" id="PTHR42951:SF22">
    <property type="entry name" value="METALLO BETA-LACTAMASE SUPERFAMILY LIPOPROTEIN"/>
    <property type="match status" value="1"/>
</dbReference>
<keyword evidence="3" id="KW-1185">Reference proteome</keyword>
<dbReference type="Proteomes" id="UP001223079">
    <property type="component" value="Unassembled WGS sequence"/>
</dbReference>
<organism evidence="2 3">
    <name type="scientific">Streptococcus moroccensis</name>
    <dbReference type="NCBI Taxonomy" id="1451356"/>
    <lineage>
        <taxon>Bacteria</taxon>
        <taxon>Bacillati</taxon>
        <taxon>Bacillota</taxon>
        <taxon>Bacilli</taxon>
        <taxon>Lactobacillales</taxon>
        <taxon>Streptococcaceae</taxon>
        <taxon>Streptococcus</taxon>
    </lineage>
</organism>
<protein>
    <submittedName>
        <fullName evidence="2">Glyoxylase-like metal-dependent hydrolase (Beta-lactamase superfamily II)</fullName>
    </submittedName>
</protein>
<dbReference type="SUPFAM" id="SSF56281">
    <property type="entry name" value="Metallo-hydrolase/oxidoreductase"/>
    <property type="match status" value="1"/>
</dbReference>
<dbReference type="Gene3D" id="3.60.15.10">
    <property type="entry name" value="Ribonuclease Z/Hydroxyacylglutathione hydrolase-like"/>
    <property type="match status" value="1"/>
</dbReference>
<dbReference type="InterPro" id="IPR036866">
    <property type="entry name" value="RibonucZ/Hydroxyglut_hydro"/>
</dbReference>
<reference evidence="2 3" key="1">
    <citation type="submission" date="2023-07" db="EMBL/GenBank/DDBJ databases">
        <title>Genomic Encyclopedia of Type Strains, Phase IV (KMG-IV): sequencing the most valuable type-strain genomes for metagenomic binning, comparative biology and taxonomic classification.</title>
        <authorList>
            <person name="Goeker M."/>
        </authorList>
    </citation>
    <scope>NUCLEOTIDE SEQUENCE [LARGE SCALE GENOMIC DNA]</scope>
    <source>
        <strain evidence="2 3">DSM 105143</strain>
    </source>
</reference>
<dbReference type="InterPro" id="IPR050855">
    <property type="entry name" value="NDM-1-like"/>
</dbReference>
<feature type="domain" description="Metallo-beta-lactamase" evidence="1">
    <location>
        <begin position="21"/>
        <end position="224"/>
    </location>
</feature>
<evidence type="ECO:0000259" key="1">
    <source>
        <dbReference type="SMART" id="SM00849"/>
    </source>
</evidence>
<gene>
    <name evidence="2" type="ORF">J2S23_002151</name>
</gene>
<dbReference type="Pfam" id="PF00753">
    <property type="entry name" value="Lactamase_B"/>
    <property type="match status" value="1"/>
</dbReference>
<sequence>MLEFRSEEVSKHVTRIYGFSTELMYLVEGEKKDILIDTGSGFGSLYLAVEDIRRKHKGLGKPLEVLITHGHLDHAMGAQEFLNAGCPVYLNHEDRCVFEKHAKDSFRMEGISMLQADGLGIFVAEEDYIKSPSFDDFLDLKEGEKFDLGDVTIETFACTGHTKGCLTFLIQEHDGKNYLLTGDACNTFTFLFDEYTTSVEEYEKHVKSLIKKVNGRYDEVLLSHGNGVGYLGLMEDVVAVCEDIQNGKTADIPYEFMGTQGLIAKDFDFSDFANAKGNIVYDKNRIRI</sequence>
<dbReference type="EMBL" id="JAUSTM010000036">
    <property type="protein sequence ID" value="MDQ0223574.1"/>
    <property type="molecule type" value="Genomic_DNA"/>
</dbReference>
<dbReference type="RefSeq" id="WP_307122714.1">
    <property type="nucleotide sequence ID" value="NZ_JAUSTM010000036.1"/>
</dbReference>
<evidence type="ECO:0000313" key="3">
    <source>
        <dbReference type="Proteomes" id="UP001223079"/>
    </source>
</evidence>
<dbReference type="PANTHER" id="PTHR42951">
    <property type="entry name" value="METALLO-BETA-LACTAMASE DOMAIN-CONTAINING"/>
    <property type="match status" value="1"/>
</dbReference>
<dbReference type="SMART" id="SM00849">
    <property type="entry name" value="Lactamase_B"/>
    <property type="match status" value="1"/>
</dbReference>